<name>A0ACC3DB84_9PEZI</name>
<protein>
    <submittedName>
        <fullName evidence="1">Uncharacterized protein</fullName>
    </submittedName>
</protein>
<evidence type="ECO:0000313" key="1">
    <source>
        <dbReference type="EMBL" id="KAK3064588.1"/>
    </source>
</evidence>
<proteinExistence type="predicted"/>
<organism evidence="1 2">
    <name type="scientific">Coniosporium uncinatum</name>
    <dbReference type="NCBI Taxonomy" id="93489"/>
    <lineage>
        <taxon>Eukaryota</taxon>
        <taxon>Fungi</taxon>
        <taxon>Dikarya</taxon>
        <taxon>Ascomycota</taxon>
        <taxon>Pezizomycotina</taxon>
        <taxon>Dothideomycetes</taxon>
        <taxon>Dothideomycetes incertae sedis</taxon>
        <taxon>Coniosporium</taxon>
    </lineage>
</organism>
<evidence type="ECO:0000313" key="2">
    <source>
        <dbReference type="Proteomes" id="UP001186974"/>
    </source>
</evidence>
<accession>A0ACC3DB84</accession>
<dbReference type="EMBL" id="JAWDJW010006474">
    <property type="protein sequence ID" value="KAK3064588.1"/>
    <property type="molecule type" value="Genomic_DNA"/>
</dbReference>
<reference evidence="1" key="1">
    <citation type="submission" date="2024-09" db="EMBL/GenBank/DDBJ databases">
        <title>Black Yeasts Isolated from many extreme environments.</title>
        <authorList>
            <person name="Coleine C."/>
            <person name="Stajich J.E."/>
            <person name="Selbmann L."/>
        </authorList>
    </citation>
    <scope>NUCLEOTIDE SEQUENCE</scope>
    <source>
        <strain evidence="1">CCFEE 5737</strain>
    </source>
</reference>
<gene>
    <name evidence="1" type="ORF">LTS18_005846</name>
</gene>
<comment type="caution">
    <text evidence="1">The sequence shown here is derived from an EMBL/GenBank/DDBJ whole genome shotgun (WGS) entry which is preliminary data.</text>
</comment>
<sequence>MVSGSVRLVYGVFFTLFLAFGITIGATIYGAMDSAATSTTTCATTWPFWWQAIFVPLYTFCYIVVNQGRWAKMPAMITSSVNGWFVNYFAGRRFAANAQITQALGALAVGVLANLCSRFGHGLAIALLHPGIFLQVPGSFAASGSLISGLTSANQLIHNGTAAAIGAPTNTAILNAGYSMIEIVIGITVGLSVSALIVYPVRKIRGNSGVFSF</sequence>
<keyword evidence="2" id="KW-1185">Reference proteome</keyword>
<dbReference type="Proteomes" id="UP001186974">
    <property type="component" value="Unassembled WGS sequence"/>
</dbReference>